<reference evidence="5" key="2">
    <citation type="submission" date="2019-06" db="EMBL/GenBank/DDBJ databases">
        <title>Co-occurence of chitin degradation, pigmentation and bioactivity in marine Pseudoalteromonas.</title>
        <authorList>
            <person name="Sonnenschein E.C."/>
            <person name="Bech P.K."/>
        </authorList>
    </citation>
    <scope>NUCLEOTIDE SEQUENCE [LARGE SCALE GENOMIC DNA]</scope>
    <source>
        <strain evidence="5">S3790</strain>
        <strain evidence="3">S3895</strain>
    </source>
</reference>
<sequence>MDLIRNLTPKYQHYWLILIAILCFAYVLEPMLSYRQSQLESLSLLKKRVDKIAGLLEQKDDLIEQQGGIESLGAQASSYIFPQSDTNTFRLQVQMQIEMLMKSAKCNELHFIWKSENKSLVAGANLDVTNIEVKLEGPLTCLIKLNRDLEALKPMYRIAEFSYFTRSWNGHPGERITAILSIQVWRLGEAL</sequence>
<evidence type="ECO:0000256" key="1">
    <source>
        <dbReference type="SAM" id="Phobius"/>
    </source>
</evidence>
<dbReference type="Proteomes" id="UP000307164">
    <property type="component" value="Unassembled WGS sequence"/>
</dbReference>
<dbReference type="Proteomes" id="UP000307217">
    <property type="component" value="Unassembled WGS sequence"/>
</dbReference>
<dbReference type="EMBL" id="PNBW01000033">
    <property type="protein sequence ID" value="TMO75946.1"/>
    <property type="molecule type" value="Genomic_DNA"/>
</dbReference>
<proteinExistence type="predicted"/>
<evidence type="ECO:0000313" key="3">
    <source>
        <dbReference type="EMBL" id="TMO75946.1"/>
    </source>
</evidence>
<accession>A0A5S3VCS0</accession>
<evidence type="ECO:0000313" key="2">
    <source>
        <dbReference type="EMBL" id="TMO69992.1"/>
    </source>
</evidence>
<name>A0A5S3VCS0_9GAMM</name>
<comment type="caution">
    <text evidence="2">The sequence shown here is derived from an EMBL/GenBank/DDBJ whole genome shotgun (WGS) entry which is preliminary data.</text>
</comment>
<keyword evidence="1" id="KW-1133">Transmembrane helix</keyword>
<keyword evidence="4" id="KW-1185">Reference proteome</keyword>
<gene>
    <name evidence="2" type="ORF">CWC19_03085</name>
    <name evidence="3" type="ORF">CWC20_06735</name>
</gene>
<dbReference type="RefSeq" id="WP_212750702.1">
    <property type="nucleotide sequence ID" value="NZ_PNBX01000008.1"/>
</dbReference>
<feature type="transmembrane region" description="Helical" evidence="1">
    <location>
        <begin position="12"/>
        <end position="28"/>
    </location>
</feature>
<dbReference type="AlphaFoldDB" id="A0A5S3VCS0"/>
<reference evidence="2 5" key="1">
    <citation type="submission" date="2018-01" db="EMBL/GenBank/DDBJ databases">
        <authorList>
            <person name="Paulsen S."/>
            <person name="Gram L.K."/>
        </authorList>
    </citation>
    <scope>NUCLEOTIDE SEQUENCE [LARGE SCALE GENOMIC DNA]</scope>
    <source>
        <strain evidence="2 5">S3790</strain>
        <strain evidence="3">S3895</strain>
    </source>
</reference>
<evidence type="ECO:0000313" key="4">
    <source>
        <dbReference type="Proteomes" id="UP000307164"/>
    </source>
</evidence>
<evidence type="ECO:0008006" key="6">
    <source>
        <dbReference type="Google" id="ProtNLM"/>
    </source>
</evidence>
<keyword evidence="1" id="KW-0472">Membrane</keyword>
<protein>
    <recommendedName>
        <fullName evidence="6">General secretion pathway protein GspM</fullName>
    </recommendedName>
</protein>
<organism evidence="2 5">
    <name type="scientific">Pseudoalteromonas aurantia</name>
    <dbReference type="NCBI Taxonomy" id="43654"/>
    <lineage>
        <taxon>Bacteria</taxon>
        <taxon>Pseudomonadati</taxon>
        <taxon>Pseudomonadota</taxon>
        <taxon>Gammaproteobacteria</taxon>
        <taxon>Alteromonadales</taxon>
        <taxon>Pseudoalteromonadaceae</taxon>
        <taxon>Pseudoalteromonas</taxon>
    </lineage>
</organism>
<dbReference type="EMBL" id="PNBX01000008">
    <property type="protein sequence ID" value="TMO69992.1"/>
    <property type="molecule type" value="Genomic_DNA"/>
</dbReference>
<evidence type="ECO:0000313" key="5">
    <source>
        <dbReference type="Proteomes" id="UP000307217"/>
    </source>
</evidence>
<reference evidence="2" key="3">
    <citation type="submission" date="2019-09" db="EMBL/GenBank/DDBJ databases">
        <title>Co-occurence of chitin degradation, pigmentation and bioactivity in marine Pseudoalteromonas.</title>
        <authorList>
            <person name="Sonnenschein E.C."/>
            <person name="Bech P.K."/>
        </authorList>
    </citation>
    <scope>NUCLEOTIDE SEQUENCE</scope>
    <source>
        <strain evidence="2">S3790</strain>
        <strain evidence="4">S3895</strain>
    </source>
</reference>
<keyword evidence="1" id="KW-0812">Transmembrane</keyword>